<evidence type="ECO:0000313" key="5">
    <source>
        <dbReference type="EMBL" id="AYO31727.1"/>
    </source>
</evidence>
<name>A0A3G2RAG1_9FIRM</name>
<keyword evidence="3" id="KW-0804">Transcription</keyword>
<dbReference type="InterPro" id="IPR001845">
    <property type="entry name" value="HTH_ArsR_DNA-bd_dom"/>
</dbReference>
<dbReference type="InterPro" id="IPR036388">
    <property type="entry name" value="WH-like_DNA-bd_sf"/>
</dbReference>
<dbReference type="InterPro" id="IPR011991">
    <property type="entry name" value="ArsR-like_HTH"/>
</dbReference>
<dbReference type="PANTHER" id="PTHR33154">
    <property type="entry name" value="TRANSCRIPTIONAL REGULATOR, ARSR FAMILY"/>
    <property type="match status" value="1"/>
</dbReference>
<organism evidence="5 6">
    <name type="scientific">Biomaibacter acetigenes</name>
    <dbReference type="NCBI Taxonomy" id="2316383"/>
    <lineage>
        <taxon>Bacteria</taxon>
        <taxon>Bacillati</taxon>
        <taxon>Bacillota</taxon>
        <taxon>Clostridia</taxon>
        <taxon>Thermosediminibacterales</taxon>
        <taxon>Tepidanaerobacteraceae</taxon>
        <taxon>Biomaibacter</taxon>
    </lineage>
</organism>
<gene>
    <name evidence="5" type="ORF">D2962_14995</name>
</gene>
<dbReference type="PROSITE" id="PS50987">
    <property type="entry name" value="HTH_ARSR_2"/>
    <property type="match status" value="1"/>
</dbReference>
<dbReference type="PRINTS" id="PR00778">
    <property type="entry name" value="HTHARSR"/>
</dbReference>
<keyword evidence="1" id="KW-0805">Transcription regulation</keyword>
<dbReference type="PANTHER" id="PTHR33154:SF18">
    <property type="entry name" value="ARSENICAL RESISTANCE OPERON REPRESSOR"/>
    <property type="match status" value="1"/>
</dbReference>
<dbReference type="Pfam" id="PF01022">
    <property type="entry name" value="HTH_5"/>
    <property type="match status" value="1"/>
</dbReference>
<sequence>MTNKLLTQQANQFKALSDEFRLKILLYLYFYGEQCVCDICNFFNVGQSNISYHLKLLYDANMINKRQLAVWNYYSLNSESPIYPYLCEIFKNISQEELKESVSDS</sequence>
<dbReference type="GO" id="GO:0003677">
    <property type="term" value="F:DNA binding"/>
    <property type="evidence" value="ECO:0007669"/>
    <property type="project" value="UniProtKB-KW"/>
</dbReference>
<feature type="domain" description="HTH arsR-type" evidence="4">
    <location>
        <begin position="1"/>
        <end position="97"/>
    </location>
</feature>
<reference evidence="5 6" key="1">
    <citation type="submission" date="2018-10" db="EMBL/GenBank/DDBJ databases">
        <authorList>
            <person name="Zhang X."/>
        </authorList>
    </citation>
    <scope>NUCLEOTIDE SEQUENCE [LARGE SCALE GENOMIC DNA]</scope>
    <source>
        <strain evidence="5 6">SK-G1</strain>
    </source>
</reference>
<evidence type="ECO:0000313" key="6">
    <source>
        <dbReference type="Proteomes" id="UP000280960"/>
    </source>
</evidence>
<accession>A0A3G2RAG1</accession>
<dbReference type="EMBL" id="CP033169">
    <property type="protein sequence ID" value="AYO31727.1"/>
    <property type="molecule type" value="Genomic_DNA"/>
</dbReference>
<dbReference type="Gene3D" id="1.10.10.10">
    <property type="entry name" value="Winged helix-like DNA-binding domain superfamily/Winged helix DNA-binding domain"/>
    <property type="match status" value="1"/>
</dbReference>
<evidence type="ECO:0000256" key="2">
    <source>
        <dbReference type="ARBA" id="ARBA00023125"/>
    </source>
</evidence>
<keyword evidence="2" id="KW-0238">DNA-binding</keyword>
<protein>
    <submittedName>
        <fullName evidence="5">ArsR family transcriptional regulator</fullName>
    </submittedName>
</protein>
<dbReference type="GO" id="GO:0003700">
    <property type="term" value="F:DNA-binding transcription factor activity"/>
    <property type="evidence" value="ECO:0007669"/>
    <property type="project" value="InterPro"/>
</dbReference>
<dbReference type="InterPro" id="IPR051081">
    <property type="entry name" value="HTH_MetalResp_TranReg"/>
</dbReference>
<dbReference type="CDD" id="cd00090">
    <property type="entry name" value="HTH_ARSR"/>
    <property type="match status" value="1"/>
</dbReference>
<dbReference type="RefSeq" id="WP_120767467.1">
    <property type="nucleotide sequence ID" value="NZ_CP033169.1"/>
</dbReference>
<dbReference type="AlphaFoldDB" id="A0A3G2RAG1"/>
<dbReference type="SUPFAM" id="SSF46785">
    <property type="entry name" value="Winged helix' DNA-binding domain"/>
    <property type="match status" value="1"/>
</dbReference>
<dbReference type="NCBIfam" id="NF033788">
    <property type="entry name" value="HTH_metalloreg"/>
    <property type="match status" value="1"/>
</dbReference>
<dbReference type="InterPro" id="IPR036390">
    <property type="entry name" value="WH_DNA-bd_sf"/>
</dbReference>
<evidence type="ECO:0000259" key="4">
    <source>
        <dbReference type="PROSITE" id="PS50987"/>
    </source>
</evidence>
<dbReference type="SMART" id="SM00418">
    <property type="entry name" value="HTH_ARSR"/>
    <property type="match status" value="1"/>
</dbReference>
<dbReference type="Proteomes" id="UP000280960">
    <property type="component" value="Chromosome"/>
</dbReference>
<proteinExistence type="predicted"/>
<keyword evidence="6" id="KW-1185">Reference proteome</keyword>
<evidence type="ECO:0000256" key="1">
    <source>
        <dbReference type="ARBA" id="ARBA00023015"/>
    </source>
</evidence>
<dbReference type="KEGG" id="bacg:D2962_14995"/>
<evidence type="ECO:0000256" key="3">
    <source>
        <dbReference type="ARBA" id="ARBA00023163"/>
    </source>
</evidence>